<feature type="coiled-coil region" evidence="1">
    <location>
        <begin position="252"/>
        <end position="297"/>
    </location>
</feature>
<keyword evidence="4" id="KW-1185">Reference proteome</keyword>
<dbReference type="AlphaFoldDB" id="A0A1Q2YJY8"/>
<feature type="region of interest" description="Disordered" evidence="2">
    <location>
        <begin position="86"/>
        <end position="122"/>
    </location>
</feature>
<proteinExistence type="predicted"/>
<sequence>MQQGLVEIYQSEQDAERATHDGDYASAIHHHNNAITKLNMLVTRLLQRNVQDEFGVVDSLVVLKNQISSRMSQLQTLIAAEQAKQQRKTATSAGRPKASATPASNGKDLLLKQTSGSSSPGPVLPNLENASLQLFNSSLAEIETSLLKNLNIKMSDVPNNTRSYKVPMINKPQINQIEHSLQLLNFKGSDDLKLRNEYLTKLNMFYYSEMLAQQEVIKDVVSVVKDLESGMENNPKWTKVNQINDESVLTMVGELQQRISNLEREKLHMENEIVKLKERWNNLVEGARRRKEQEKELYVSRTDTFPVNIDHNYSDKPNYHE</sequence>
<dbReference type="EMBL" id="BDGI01000143">
    <property type="protein sequence ID" value="GAV29857.1"/>
    <property type="molecule type" value="Genomic_DNA"/>
</dbReference>
<evidence type="ECO:0000256" key="1">
    <source>
        <dbReference type="SAM" id="Coils"/>
    </source>
</evidence>
<keyword evidence="1" id="KW-0175">Coiled coil</keyword>
<evidence type="ECO:0000313" key="4">
    <source>
        <dbReference type="Proteomes" id="UP000186136"/>
    </source>
</evidence>
<protein>
    <submittedName>
        <fullName evidence="3">Uncharacterized protein</fullName>
    </submittedName>
</protein>
<gene>
    <name evidence="3" type="ORF">PMKS-003362</name>
</gene>
<organism evidence="3 4">
    <name type="scientific">Pichia membranifaciens</name>
    <dbReference type="NCBI Taxonomy" id="4926"/>
    <lineage>
        <taxon>Eukaryota</taxon>
        <taxon>Fungi</taxon>
        <taxon>Dikarya</taxon>
        <taxon>Ascomycota</taxon>
        <taxon>Saccharomycotina</taxon>
        <taxon>Pichiomycetes</taxon>
        <taxon>Pichiales</taxon>
        <taxon>Pichiaceae</taxon>
        <taxon>Pichia</taxon>
    </lineage>
</organism>
<name>A0A1Q2YJY8_9ASCO</name>
<evidence type="ECO:0000256" key="2">
    <source>
        <dbReference type="SAM" id="MobiDB-lite"/>
    </source>
</evidence>
<reference evidence="3 4" key="1">
    <citation type="submission" date="2016-08" db="EMBL/GenBank/DDBJ databases">
        <title>Whole genome shotgun sequence of Pichia membranifaciens KS47-1.</title>
        <authorList>
            <person name="Konishi M."/>
            <person name="Ishida M."/>
            <person name="Arakawa T."/>
            <person name="Kato Y."/>
            <person name="Horiuchi J."/>
        </authorList>
    </citation>
    <scope>NUCLEOTIDE SEQUENCE [LARGE SCALE GENOMIC DNA]</scope>
    <source>
        <strain evidence="3 4">KS47-1</strain>
    </source>
</reference>
<dbReference type="OrthoDB" id="4034212at2759"/>
<comment type="caution">
    <text evidence="3">The sequence shown here is derived from an EMBL/GenBank/DDBJ whole genome shotgun (WGS) entry which is preliminary data.</text>
</comment>
<evidence type="ECO:0000313" key="3">
    <source>
        <dbReference type="EMBL" id="GAV29857.1"/>
    </source>
</evidence>
<accession>A0A1Q2YJY8</accession>
<dbReference type="Proteomes" id="UP000186136">
    <property type="component" value="Unassembled WGS sequence"/>
</dbReference>